<dbReference type="Gene3D" id="3.90.1150.10">
    <property type="entry name" value="Aspartate Aminotransferase, domain 1"/>
    <property type="match status" value="1"/>
</dbReference>
<evidence type="ECO:0000313" key="10">
    <source>
        <dbReference type="EMBL" id="VDD84381.1"/>
    </source>
</evidence>
<reference evidence="10 11" key="1">
    <citation type="submission" date="2018-10" db="EMBL/GenBank/DDBJ databases">
        <authorList>
            <consortium name="Pathogen Informatics"/>
        </authorList>
    </citation>
    <scope>NUCLEOTIDE SEQUENCE [LARGE SCALE GENOMIC DNA]</scope>
</reference>
<evidence type="ECO:0000256" key="1">
    <source>
        <dbReference type="ARBA" id="ARBA00001933"/>
    </source>
</evidence>
<evidence type="ECO:0000256" key="3">
    <source>
        <dbReference type="ARBA" id="ARBA00013220"/>
    </source>
</evidence>
<dbReference type="EMBL" id="UXSR01006250">
    <property type="protein sequence ID" value="VDD84381.1"/>
    <property type="molecule type" value="Genomic_DNA"/>
</dbReference>
<dbReference type="PROSITE" id="PS00599">
    <property type="entry name" value="AA_TRANSFER_CLASS_2"/>
    <property type="match status" value="1"/>
</dbReference>
<dbReference type="EC" id="2.3.1.50" evidence="3"/>
<gene>
    <name evidence="10" type="ORF">MCOS_LOCUS10384</name>
</gene>
<evidence type="ECO:0000313" key="11">
    <source>
        <dbReference type="Proteomes" id="UP000267029"/>
    </source>
</evidence>
<evidence type="ECO:0000256" key="7">
    <source>
        <dbReference type="ARBA" id="ARBA00048528"/>
    </source>
</evidence>
<evidence type="ECO:0000256" key="2">
    <source>
        <dbReference type="ARBA" id="ARBA00008392"/>
    </source>
</evidence>
<keyword evidence="11" id="KW-1185">Reference proteome</keyword>
<dbReference type="Gene3D" id="3.40.640.10">
    <property type="entry name" value="Type I PLP-dependent aspartate aminotransferase-like (Major domain)"/>
    <property type="match status" value="1"/>
</dbReference>
<dbReference type="InterPro" id="IPR050087">
    <property type="entry name" value="AON_synthase_class-II"/>
</dbReference>
<evidence type="ECO:0000256" key="8">
    <source>
        <dbReference type="RuleBase" id="RU003693"/>
    </source>
</evidence>
<feature type="domain" description="Aminotransferase class I/classII large" evidence="9">
    <location>
        <begin position="1"/>
        <end position="151"/>
    </location>
</feature>
<evidence type="ECO:0000256" key="5">
    <source>
        <dbReference type="ARBA" id="ARBA00022898"/>
    </source>
</evidence>
<name>A0A0R3UR78_MESCO</name>
<keyword evidence="6" id="KW-0012">Acyltransferase</keyword>
<dbReference type="InterPro" id="IPR015421">
    <property type="entry name" value="PyrdxlP-dep_Trfase_major"/>
</dbReference>
<organism evidence="10 11">
    <name type="scientific">Mesocestoides corti</name>
    <name type="common">Flatworm</name>
    <dbReference type="NCBI Taxonomy" id="53468"/>
    <lineage>
        <taxon>Eukaryota</taxon>
        <taxon>Metazoa</taxon>
        <taxon>Spiralia</taxon>
        <taxon>Lophotrochozoa</taxon>
        <taxon>Platyhelminthes</taxon>
        <taxon>Cestoda</taxon>
        <taxon>Eucestoda</taxon>
        <taxon>Cyclophyllidea</taxon>
        <taxon>Mesocestoididae</taxon>
        <taxon>Mesocestoides</taxon>
    </lineage>
</organism>
<dbReference type="PANTHER" id="PTHR13693">
    <property type="entry name" value="CLASS II AMINOTRANSFERASE/8-AMINO-7-OXONONANOATE SYNTHASE"/>
    <property type="match status" value="1"/>
</dbReference>
<dbReference type="STRING" id="53468.A0A0R3UR78"/>
<dbReference type="InterPro" id="IPR015422">
    <property type="entry name" value="PyrdxlP-dep_Trfase_small"/>
</dbReference>
<dbReference type="InterPro" id="IPR015424">
    <property type="entry name" value="PyrdxlP-dep_Trfase"/>
</dbReference>
<proteinExistence type="inferred from homology"/>
<dbReference type="InterPro" id="IPR004839">
    <property type="entry name" value="Aminotransferase_I/II_large"/>
</dbReference>
<dbReference type="GO" id="GO:0046512">
    <property type="term" value="P:sphingosine biosynthetic process"/>
    <property type="evidence" value="ECO:0007669"/>
    <property type="project" value="TreeGrafter"/>
</dbReference>
<dbReference type="Pfam" id="PF00155">
    <property type="entry name" value="Aminotran_1_2"/>
    <property type="match status" value="1"/>
</dbReference>
<dbReference type="GO" id="GO:0004758">
    <property type="term" value="F:serine C-palmitoyltransferase activity"/>
    <property type="evidence" value="ECO:0007669"/>
    <property type="project" value="UniProtKB-EC"/>
</dbReference>
<dbReference type="InterPro" id="IPR001917">
    <property type="entry name" value="Aminotrans_II_pyridoxalP_BS"/>
</dbReference>
<evidence type="ECO:0000256" key="6">
    <source>
        <dbReference type="ARBA" id="ARBA00023315"/>
    </source>
</evidence>
<dbReference type="PANTHER" id="PTHR13693:SF3">
    <property type="entry name" value="LD36009P"/>
    <property type="match status" value="1"/>
</dbReference>
<dbReference type="AlphaFoldDB" id="A0A0R3UR78"/>
<sequence length="221" mass="24136">MGTFTKSFGSAGGYLAGSARFIDYVRTQSYSSVYAGTMPAPVCQQIITSMRIIMGLECAGEGDRRLKQLAWNTRYFRARLHEMGLIVFGNRDSPVVPLILYMPGKLVAFSRMCLERGLGVVIVGFPATALLASRSRFCISAGHTKEMLDQVSSLPTFPDVLCITHHTDSHSDNLIIVNSQEESPCDSAAGVISVQEHRTFEHKGRSIKSPCKLVKFGVIGA</sequence>
<evidence type="ECO:0000256" key="4">
    <source>
        <dbReference type="ARBA" id="ARBA00022679"/>
    </source>
</evidence>
<comment type="catalytic activity">
    <reaction evidence="7">
        <text>L-serine + hexadecanoyl-CoA + H(+) = 3-oxosphinganine + CO2 + CoA</text>
        <dbReference type="Rhea" id="RHEA:14761"/>
        <dbReference type="ChEBI" id="CHEBI:15378"/>
        <dbReference type="ChEBI" id="CHEBI:16526"/>
        <dbReference type="ChEBI" id="CHEBI:33384"/>
        <dbReference type="ChEBI" id="CHEBI:57287"/>
        <dbReference type="ChEBI" id="CHEBI:57379"/>
        <dbReference type="ChEBI" id="CHEBI:58299"/>
        <dbReference type="EC" id="2.3.1.50"/>
    </reaction>
</comment>
<comment type="cofactor">
    <cofactor evidence="1 8">
        <name>pyridoxal 5'-phosphate</name>
        <dbReference type="ChEBI" id="CHEBI:597326"/>
    </cofactor>
</comment>
<evidence type="ECO:0000259" key="9">
    <source>
        <dbReference type="Pfam" id="PF00155"/>
    </source>
</evidence>
<keyword evidence="5 8" id="KW-0663">Pyridoxal phosphate</keyword>
<protein>
    <recommendedName>
        <fullName evidence="3">serine C-palmitoyltransferase</fullName>
        <ecNumber evidence="3">2.3.1.50</ecNumber>
    </recommendedName>
</protein>
<dbReference type="GO" id="GO:0046513">
    <property type="term" value="P:ceramide biosynthetic process"/>
    <property type="evidence" value="ECO:0007669"/>
    <property type="project" value="TreeGrafter"/>
</dbReference>
<dbReference type="GO" id="GO:0030170">
    <property type="term" value="F:pyridoxal phosphate binding"/>
    <property type="evidence" value="ECO:0007669"/>
    <property type="project" value="InterPro"/>
</dbReference>
<keyword evidence="4" id="KW-0808">Transferase</keyword>
<dbReference type="Proteomes" id="UP000267029">
    <property type="component" value="Unassembled WGS sequence"/>
</dbReference>
<accession>A0A0R3UR78</accession>
<dbReference type="GO" id="GO:0017059">
    <property type="term" value="C:serine palmitoyltransferase complex"/>
    <property type="evidence" value="ECO:0007669"/>
    <property type="project" value="TreeGrafter"/>
</dbReference>
<dbReference type="GO" id="GO:0016020">
    <property type="term" value="C:membrane"/>
    <property type="evidence" value="ECO:0007669"/>
    <property type="project" value="GOC"/>
</dbReference>
<comment type="similarity">
    <text evidence="2 8">Belongs to the class-II pyridoxal-phosphate-dependent aminotransferase family.</text>
</comment>
<dbReference type="SUPFAM" id="SSF53383">
    <property type="entry name" value="PLP-dependent transferases"/>
    <property type="match status" value="1"/>
</dbReference>
<dbReference type="OrthoDB" id="65434at2759"/>